<reference evidence="5" key="1">
    <citation type="submission" date="2023-07" db="EMBL/GenBank/DDBJ databases">
        <title>Comparative genomics of wheat-associated soil bacteria to identify genetic determinants of phenazine resistance.</title>
        <authorList>
            <person name="Mouncey N."/>
        </authorList>
    </citation>
    <scope>NUCLEOTIDE SEQUENCE</scope>
    <source>
        <strain evidence="5">V4I22</strain>
    </source>
</reference>
<gene>
    <name evidence="5" type="ORF">QFZ22_002542</name>
</gene>
<comment type="similarity">
    <text evidence="1 2">Belongs to the glycosyl hydrolase 31 family.</text>
</comment>
<evidence type="ECO:0000259" key="3">
    <source>
        <dbReference type="Pfam" id="PF01055"/>
    </source>
</evidence>
<dbReference type="InterPro" id="IPR051816">
    <property type="entry name" value="Glycosyl_Hydrolase_31"/>
</dbReference>
<organism evidence="5 6">
    <name type="scientific">Streptomyces canus</name>
    <dbReference type="NCBI Taxonomy" id="58343"/>
    <lineage>
        <taxon>Bacteria</taxon>
        <taxon>Bacillati</taxon>
        <taxon>Actinomycetota</taxon>
        <taxon>Actinomycetes</taxon>
        <taxon>Kitasatosporales</taxon>
        <taxon>Streptomycetaceae</taxon>
        <taxon>Streptomyces</taxon>
        <taxon>Streptomyces aurantiacus group</taxon>
    </lineage>
</organism>
<dbReference type="GO" id="GO:0005975">
    <property type="term" value="P:carbohydrate metabolic process"/>
    <property type="evidence" value="ECO:0007669"/>
    <property type="project" value="InterPro"/>
</dbReference>
<dbReference type="Pfam" id="PF01055">
    <property type="entry name" value="Glyco_hydro_31_2nd"/>
    <property type="match status" value="1"/>
</dbReference>
<dbReference type="CDD" id="cd06591">
    <property type="entry name" value="GH31_xylosidase_XylS"/>
    <property type="match status" value="1"/>
</dbReference>
<comment type="caution">
    <text evidence="5">The sequence shown here is derived from an EMBL/GenBank/DDBJ whole genome shotgun (WGS) entry which is preliminary data.</text>
</comment>
<dbReference type="Gene3D" id="3.20.20.80">
    <property type="entry name" value="Glycosidases"/>
    <property type="match status" value="1"/>
</dbReference>
<dbReference type="InterPro" id="IPR033403">
    <property type="entry name" value="DUF5110"/>
</dbReference>
<keyword evidence="2" id="KW-0326">Glycosidase</keyword>
<evidence type="ECO:0000256" key="2">
    <source>
        <dbReference type="RuleBase" id="RU361185"/>
    </source>
</evidence>
<dbReference type="AlphaFoldDB" id="A0AAW8F8W2"/>
<feature type="domain" description="DUF5110" evidence="4">
    <location>
        <begin position="407"/>
        <end position="469"/>
    </location>
</feature>
<evidence type="ECO:0000259" key="4">
    <source>
        <dbReference type="Pfam" id="PF17137"/>
    </source>
</evidence>
<dbReference type="Gene3D" id="2.60.40.1180">
    <property type="entry name" value="Golgi alpha-mannosidase II"/>
    <property type="match status" value="1"/>
</dbReference>
<dbReference type="InterPro" id="IPR000322">
    <property type="entry name" value="Glyco_hydro_31_TIM"/>
</dbReference>
<protein>
    <submittedName>
        <fullName evidence="5">Alpha-glucosidase (Family GH31 glycosyl hydrolase)</fullName>
    </submittedName>
</protein>
<keyword evidence="2 5" id="KW-0378">Hydrolase</keyword>
<proteinExistence type="inferred from homology"/>
<evidence type="ECO:0000313" key="6">
    <source>
        <dbReference type="Proteomes" id="UP001234216"/>
    </source>
</evidence>
<dbReference type="InterPro" id="IPR013780">
    <property type="entry name" value="Glyco_hydro_b"/>
</dbReference>
<evidence type="ECO:0000313" key="5">
    <source>
        <dbReference type="EMBL" id="MDQ0906557.1"/>
    </source>
</evidence>
<dbReference type="Pfam" id="PF17137">
    <property type="entry name" value="DUF5110"/>
    <property type="match status" value="1"/>
</dbReference>
<dbReference type="Proteomes" id="UP001234216">
    <property type="component" value="Unassembled WGS sequence"/>
</dbReference>
<name>A0AAW8F8W2_9ACTN</name>
<dbReference type="SUPFAM" id="SSF51445">
    <property type="entry name" value="(Trans)glycosidases"/>
    <property type="match status" value="1"/>
</dbReference>
<sequence length="506" mass="57499">MIFQDDAAGCRLQAECVPELDYLVLAGPGLHDVVRRYRRLTGAASMPPRWAFGFIQSTERYHDQEELLAVARRYVELGLPLEGIVLDWMPWPDGLWGQKSLDPARFPDAEDLCRRMHDMGTKLMVSIWPHVHGDGTDQLELAAADAMLANGTTYDAFDPKARALYWKQAETALFAKGVDAWWTDCSEPFEADWNGAREPSPEERMRINTTEVERYLGPDRRNAYSLLHSRGIWEGQRATGSPKRVLNLTRSAYPGRQRYGTYSWSGDIVATWESLRRQVAEGLSFAASGLPYWTTDVGAFFPGKVCPGLDGASFLRGDFDAGAQDLGYRELFLRWFQYATFLPMLRTHGTGTPREIWHYGEPRDPVYETLVRFIRLRKALVPYLYSLAWQVHSEDSTMFRPLAFDLVFPGADGSFVLYEDEGDGWGYEQGAGARTELRWDEANGTLTVGRPVRDYPGRPVRRVVRARLVEPGRGWAEASALWLTAEQQRQELQIPLRPSRSSSRRS</sequence>
<dbReference type="RefSeq" id="WP_306974419.1">
    <property type="nucleotide sequence ID" value="NZ_JAUSZV010000005.1"/>
</dbReference>
<feature type="domain" description="Glycoside hydrolase family 31 TIM barrel" evidence="3">
    <location>
        <begin position="45"/>
        <end position="387"/>
    </location>
</feature>
<dbReference type="GO" id="GO:0004553">
    <property type="term" value="F:hydrolase activity, hydrolyzing O-glycosyl compounds"/>
    <property type="evidence" value="ECO:0007669"/>
    <property type="project" value="InterPro"/>
</dbReference>
<dbReference type="PANTHER" id="PTHR43863">
    <property type="entry name" value="HYDROLASE, PUTATIVE (AFU_ORTHOLOGUE AFUA_1G03140)-RELATED"/>
    <property type="match status" value="1"/>
</dbReference>
<dbReference type="InterPro" id="IPR017853">
    <property type="entry name" value="GH"/>
</dbReference>
<dbReference type="PANTHER" id="PTHR43863:SF2">
    <property type="entry name" value="MALTASE-GLUCOAMYLASE"/>
    <property type="match status" value="1"/>
</dbReference>
<evidence type="ECO:0000256" key="1">
    <source>
        <dbReference type="ARBA" id="ARBA00007806"/>
    </source>
</evidence>
<dbReference type="EMBL" id="JAUSZV010000005">
    <property type="protein sequence ID" value="MDQ0906557.1"/>
    <property type="molecule type" value="Genomic_DNA"/>
</dbReference>
<accession>A0AAW8F8W2</accession>